<evidence type="ECO:0000256" key="1">
    <source>
        <dbReference type="SAM" id="MobiDB-lite"/>
    </source>
</evidence>
<dbReference type="AlphaFoldDB" id="A0A1Q8S6F5"/>
<dbReference type="OrthoDB" id="2107166at2759"/>
<evidence type="ECO:0000256" key="2">
    <source>
        <dbReference type="SAM" id="Phobius"/>
    </source>
</evidence>
<dbReference type="PROSITE" id="PS51782">
    <property type="entry name" value="LYSM"/>
    <property type="match status" value="1"/>
</dbReference>
<dbReference type="InterPro" id="IPR018392">
    <property type="entry name" value="LysM"/>
</dbReference>
<proteinExistence type="predicted"/>
<feature type="region of interest" description="Disordered" evidence="1">
    <location>
        <begin position="1"/>
        <end position="20"/>
    </location>
</feature>
<comment type="caution">
    <text evidence="4">The sequence shown here is derived from an EMBL/GenBank/DDBJ whole genome shotgun (WGS) entry which is preliminary data.</text>
</comment>
<feature type="region of interest" description="Disordered" evidence="1">
    <location>
        <begin position="36"/>
        <end position="80"/>
    </location>
</feature>
<evidence type="ECO:0000313" key="5">
    <source>
        <dbReference type="Proteomes" id="UP000186583"/>
    </source>
</evidence>
<dbReference type="SMART" id="SM00257">
    <property type="entry name" value="LysM"/>
    <property type="match status" value="1"/>
</dbReference>
<keyword evidence="2" id="KW-1133">Transmembrane helix</keyword>
<organism evidence="4 5">
    <name type="scientific">Colletotrichum chlorophyti</name>
    <dbReference type="NCBI Taxonomy" id="708187"/>
    <lineage>
        <taxon>Eukaryota</taxon>
        <taxon>Fungi</taxon>
        <taxon>Dikarya</taxon>
        <taxon>Ascomycota</taxon>
        <taxon>Pezizomycotina</taxon>
        <taxon>Sordariomycetes</taxon>
        <taxon>Hypocreomycetidae</taxon>
        <taxon>Glomerellales</taxon>
        <taxon>Glomerellaceae</taxon>
        <taxon>Colletotrichum</taxon>
    </lineage>
</organism>
<dbReference type="EMBL" id="MPGH01000012">
    <property type="protein sequence ID" value="OLN96977.1"/>
    <property type="molecule type" value="Genomic_DNA"/>
</dbReference>
<dbReference type="STRING" id="708187.A0A1Q8S6F5"/>
<keyword evidence="2" id="KW-0812">Transmembrane</keyword>
<reference evidence="4 5" key="1">
    <citation type="submission" date="2016-11" db="EMBL/GenBank/DDBJ databases">
        <title>Draft Genome Assembly of Colletotrichum chlorophyti a pathogen of herbaceous plants.</title>
        <authorList>
            <person name="Gan P."/>
            <person name="Narusaka M."/>
            <person name="Tsushima A."/>
            <person name="Narusaka Y."/>
            <person name="Takano Y."/>
            <person name="Shirasu K."/>
        </authorList>
    </citation>
    <scope>NUCLEOTIDE SEQUENCE [LARGE SCALE GENOMIC DNA]</scope>
    <source>
        <strain evidence="4 5">NTL11</strain>
    </source>
</reference>
<keyword evidence="5" id="KW-1185">Reference proteome</keyword>
<protein>
    <recommendedName>
        <fullName evidence="3">LysM domain-containing protein</fullName>
    </recommendedName>
</protein>
<dbReference type="Proteomes" id="UP000186583">
    <property type="component" value="Unassembled WGS sequence"/>
</dbReference>
<feature type="transmembrane region" description="Helical" evidence="2">
    <location>
        <begin position="94"/>
        <end position="113"/>
    </location>
</feature>
<evidence type="ECO:0000259" key="3">
    <source>
        <dbReference type="PROSITE" id="PS51782"/>
    </source>
</evidence>
<keyword evidence="2" id="KW-0472">Membrane</keyword>
<dbReference type="InterPro" id="IPR036779">
    <property type="entry name" value="LysM_dom_sf"/>
</dbReference>
<dbReference type="CDD" id="cd00118">
    <property type="entry name" value="LysM"/>
    <property type="match status" value="1"/>
</dbReference>
<accession>A0A1Q8S6F5</accession>
<feature type="domain" description="LysM" evidence="3">
    <location>
        <begin position="129"/>
        <end position="173"/>
    </location>
</feature>
<dbReference type="Gene3D" id="3.10.350.10">
    <property type="entry name" value="LysM domain"/>
    <property type="match status" value="1"/>
</dbReference>
<dbReference type="Pfam" id="PF01476">
    <property type="entry name" value="LysM"/>
    <property type="match status" value="1"/>
</dbReference>
<sequence>MSRFSHYDTDEERLPEGMQRVGYDADTGVYTYRDSDGSYWEGAPGNQDGALTRVSDGSGPSGPVEAEPFIPGSEPRRQAWEEERKSWRQSMRPLLNFFVIIGLFLILVTWWLYRTPSSGEEPQCGQQAVPYKVHKGDTCWGIAEEHKMSVEDLVKANDGLNCDKLQIGSSICLPTVA</sequence>
<feature type="compositionally biased region" description="Basic and acidic residues" evidence="1">
    <location>
        <begin position="1"/>
        <end position="15"/>
    </location>
</feature>
<evidence type="ECO:0000313" key="4">
    <source>
        <dbReference type="EMBL" id="OLN96977.1"/>
    </source>
</evidence>
<gene>
    <name evidence="4" type="ORF">CCHL11_07443</name>
</gene>
<dbReference type="SUPFAM" id="SSF54106">
    <property type="entry name" value="LysM domain"/>
    <property type="match status" value="1"/>
</dbReference>
<name>A0A1Q8S6F5_9PEZI</name>